<dbReference type="EMBL" id="JANVFO010000010">
    <property type="protein sequence ID" value="KAJ3735324.1"/>
    <property type="molecule type" value="Genomic_DNA"/>
</dbReference>
<organism evidence="1 2">
    <name type="scientific">Lentinula guzmanii</name>
    <dbReference type="NCBI Taxonomy" id="2804957"/>
    <lineage>
        <taxon>Eukaryota</taxon>
        <taxon>Fungi</taxon>
        <taxon>Dikarya</taxon>
        <taxon>Basidiomycota</taxon>
        <taxon>Agaricomycotina</taxon>
        <taxon>Agaricomycetes</taxon>
        <taxon>Agaricomycetidae</taxon>
        <taxon>Agaricales</taxon>
        <taxon>Marasmiineae</taxon>
        <taxon>Omphalotaceae</taxon>
        <taxon>Lentinula</taxon>
    </lineage>
</organism>
<protein>
    <recommendedName>
        <fullName evidence="3">Reverse transcriptase</fullName>
    </recommendedName>
</protein>
<proteinExistence type="predicted"/>
<reference evidence="1" key="1">
    <citation type="submission" date="2022-08" db="EMBL/GenBank/DDBJ databases">
        <authorList>
            <consortium name="DOE Joint Genome Institute"/>
            <person name="Min B."/>
            <person name="Sierra-Patev S."/>
            <person name="Naranjo-Ortiz M."/>
            <person name="Looney B."/>
            <person name="Konkel Z."/>
            <person name="Slot J.C."/>
            <person name="Sakamoto Y."/>
            <person name="Steenwyk J.L."/>
            <person name="Rokas A."/>
            <person name="Carro J."/>
            <person name="Camarero S."/>
            <person name="Ferreira P."/>
            <person name="Molpeceres G."/>
            <person name="Ruiz-duenas F.J."/>
            <person name="Serrano A."/>
            <person name="Henrissat B."/>
            <person name="Drula E."/>
            <person name="Hughes K.W."/>
            <person name="Mata J.L."/>
            <person name="Ishikawa N.K."/>
            <person name="Vargas-Isla R."/>
            <person name="Ushijima S."/>
            <person name="Smith C.A."/>
            <person name="Ahrendt S."/>
            <person name="Andreopoulos W."/>
            <person name="He G."/>
            <person name="LaButti K."/>
            <person name="Lipzen A."/>
            <person name="Ng V."/>
            <person name="Riley R."/>
            <person name="Sandor L."/>
            <person name="Barry K."/>
            <person name="Martinez A.T."/>
            <person name="Xiao Y."/>
            <person name="Gibbons J.G."/>
            <person name="Terashima K."/>
            <person name="Hibbett D.S."/>
            <person name="Grigoriev I.V."/>
        </authorList>
    </citation>
    <scope>NUCLEOTIDE SEQUENCE</scope>
    <source>
        <strain evidence="1">ET3784</strain>
    </source>
</reference>
<name>A0AA38JHN5_9AGAR</name>
<keyword evidence="2" id="KW-1185">Reference proteome</keyword>
<gene>
    <name evidence="1" type="ORF">DFJ43DRAFT_983626</name>
</gene>
<dbReference type="Proteomes" id="UP001176059">
    <property type="component" value="Unassembled WGS sequence"/>
</dbReference>
<feature type="non-terminal residue" evidence="1">
    <location>
        <position position="97"/>
    </location>
</feature>
<evidence type="ECO:0000313" key="1">
    <source>
        <dbReference type="EMBL" id="KAJ3735324.1"/>
    </source>
</evidence>
<evidence type="ECO:0008006" key="3">
    <source>
        <dbReference type="Google" id="ProtNLM"/>
    </source>
</evidence>
<accession>A0AA38JHN5</accession>
<reference evidence="1" key="2">
    <citation type="journal article" date="2023" name="Proc. Natl. Acad. Sci. U.S.A.">
        <title>A global phylogenomic analysis of the shiitake genus Lentinula.</title>
        <authorList>
            <person name="Sierra-Patev S."/>
            <person name="Min B."/>
            <person name="Naranjo-Ortiz M."/>
            <person name="Looney B."/>
            <person name="Konkel Z."/>
            <person name="Slot J.C."/>
            <person name="Sakamoto Y."/>
            <person name="Steenwyk J.L."/>
            <person name="Rokas A."/>
            <person name="Carro J."/>
            <person name="Camarero S."/>
            <person name="Ferreira P."/>
            <person name="Molpeceres G."/>
            <person name="Ruiz-Duenas F.J."/>
            <person name="Serrano A."/>
            <person name="Henrissat B."/>
            <person name="Drula E."/>
            <person name="Hughes K.W."/>
            <person name="Mata J.L."/>
            <person name="Ishikawa N.K."/>
            <person name="Vargas-Isla R."/>
            <person name="Ushijima S."/>
            <person name="Smith C.A."/>
            <person name="Donoghue J."/>
            <person name="Ahrendt S."/>
            <person name="Andreopoulos W."/>
            <person name="He G."/>
            <person name="LaButti K."/>
            <person name="Lipzen A."/>
            <person name="Ng V."/>
            <person name="Riley R."/>
            <person name="Sandor L."/>
            <person name="Barry K."/>
            <person name="Martinez A.T."/>
            <person name="Xiao Y."/>
            <person name="Gibbons J.G."/>
            <person name="Terashima K."/>
            <person name="Grigoriev I.V."/>
            <person name="Hibbett D."/>
        </authorList>
    </citation>
    <scope>NUCLEOTIDE SEQUENCE</scope>
    <source>
        <strain evidence="1">ET3784</strain>
    </source>
</reference>
<comment type="caution">
    <text evidence="1">The sequence shown here is derived from an EMBL/GenBank/DDBJ whole genome shotgun (WGS) entry which is preliminary data.</text>
</comment>
<feature type="non-terminal residue" evidence="1">
    <location>
        <position position="1"/>
    </location>
</feature>
<evidence type="ECO:0000313" key="2">
    <source>
        <dbReference type="Proteomes" id="UP001176059"/>
    </source>
</evidence>
<sequence>CRTGHAFTGKYYSKFVPNENVDCPCREPLQTREHILRECPRYEDHRHILKKASQDICLADILGTKEGVEALSEFVEISGAFTKTGQPRKQHETPEYK</sequence>
<dbReference type="AlphaFoldDB" id="A0AA38JHN5"/>